<protein>
    <submittedName>
        <fullName evidence="1">Uncharacterized protein</fullName>
    </submittedName>
</protein>
<dbReference type="EMBL" id="SMOL01000331">
    <property type="protein sequence ID" value="KAB2620467.1"/>
    <property type="molecule type" value="Genomic_DNA"/>
</dbReference>
<dbReference type="Proteomes" id="UP000327157">
    <property type="component" value="Unassembled WGS sequence"/>
</dbReference>
<proteinExistence type="predicted"/>
<name>A0A5N5GZD9_9ROSA</name>
<evidence type="ECO:0000313" key="2">
    <source>
        <dbReference type="Proteomes" id="UP000327157"/>
    </source>
</evidence>
<keyword evidence="2" id="KW-1185">Reference proteome</keyword>
<comment type="caution">
    <text evidence="1">The sequence shown here is derived from an EMBL/GenBank/DDBJ whole genome shotgun (WGS) entry which is preliminary data.</text>
</comment>
<reference evidence="1 2" key="1">
    <citation type="submission" date="2019-09" db="EMBL/GenBank/DDBJ databases">
        <authorList>
            <person name="Ou C."/>
        </authorList>
    </citation>
    <scope>NUCLEOTIDE SEQUENCE [LARGE SCALE GENOMIC DNA]</scope>
    <source>
        <strain evidence="1">S2</strain>
        <tissue evidence="1">Leaf</tissue>
    </source>
</reference>
<sequence length="65" mass="7003">MIGLCSHPRCESNGGGLEPRLFVVLQKNGRKTRGRDEFGGGFDLDGVGRDDNALCVHSEKGRESA</sequence>
<evidence type="ECO:0000313" key="1">
    <source>
        <dbReference type="EMBL" id="KAB2620467.1"/>
    </source>
</evidence>
<reference evidence="1 2" key="2">
    <citation type="submission" date="2019-11" db="EMBL/GenBank/DDBJ databases">
        <title>A de novo genome assembly of a pear dwarfing rootstock.</title>
        <authorList>
            <person name="Wang F."/>
            <person name="Wang J."/>
            <person name="Li S."/>
            <person name="Zhang Y."/>
            <person name="Fang M."/>
            <person name="Ma L."/>
            <person name="Zhao Y."/>
            <person name="Jiang S."/>
        </authorList>
    </citation>
    <scope>NUCLEOTIDE SEQUENCE [LARGE SCALE GENOMIC DNA]</scope>
    <source>
        <strain evidence="1">S2</strain>
        <tissue evidence="1">Leaf</tissue>
    </source>
</reference>
<dbReference type="AlphaFoldDB" id="A0A5N5GZD9"/>
<gene>
    <name evidence="1" type="ORF">D8674_037495</name>
</gene>
<organism evidence="1 2">
    <name type="scientific">Pyrus ussuriensis x Pyrus communis</name>
    <dbReference type="NCBI Taxonomy" id="2448454"/>
    <lineage>
        <taxon>Eukaryota</taxon>
        <taxon>Viridiplantae</taxon>
        <taxon>Streptophyta</taxon>
        <taxon>Embryophyta</taxon>
        <taxon>Tracheophyta</taxon>
        <taxon>Spermatophyta</taxon>
        <taxon>Magnoliopsida</taxon>
        <taxon>eudicotyledons</taxon>
        <taxon>Gunneridae</taxon>
        <taxon>Pentapetalae</taxon>
        <taxon>rosids</taxon>
        <taxon>fabids</taxon>
        <taxon>Rosales</taxon>
        <taxon>Rosaceae</taxon>
        <taxon>Amygdaloideae</taxon>
        <taxon>Maleae</taxon>
        <taxon>Pyrus</taxon>
    </lineage>
</organism>
<accession>A0A5N5GZD9</accession>